<feature type="compositionally biased region" description="Basic and acidic residues" evidence="1">
    <location>
        <begin position="341"/>
        <end position="369"/>
    </location>
</feature>
<accession>A0A3M8D1B6</accession>
<keyword evidence="2" id="KW-0812">Transmembrane</keyword>
<keyword evidence="6" id="KW-1185">Reference proteome</keyword>
<dbReference type="AlphaFoldDB" id="A0A3M8D1B6"/>
<keyword evidence="2" id="KW-0472">Membrane</keyword>
<dbReference type="EMBL" id="RHHQ01000023">
    <property type="protein sequence ID" value="RNB81217.1"/>
    <property type="molecule type" value="Genomic_DNA"/>
</dbReference>
<dbReference type="InterPro" id="IPR040680">
    <property type="entry name" value="DUF5643"/>
</dbReference>
<feature type="region of interest" description="Disordered" evidence="1">
    <location>
        <begin position="339"/>
        <end position="369"/>
    </location>
</feature>
<organism evidence="5 6">
    <name type="scientific">Brevibacillus fluminis</name>
    <dbReference type="NCBI Taxonomy" id="511487"/>
    <lineage>
        <taxon>Bacteria</taxon>
        <taxon>Bacillati</taxon>
        <taxon>Bacillota</taxon>
        <taxon>Bacilli</taxon>
        <taxon>Bacillales</taxon>
        <taxon>Paenibacillaceae</taxon>
        <taxon>Brevibacillus</taxon>
    </lineage>
</organism>
<dbReference type="Pfam" id="PF13786">
    <property type="entry name" value="DUF4179"/>
    <property type="match status" value="1"/>
</dbReference>
<evidence type="ECO:0000256" key="1">
    <source>
        <dbReference type="SAM" id="MobiDB-lite"/>
    </source>
</evidence>
<evidence type="ECO:0000259" key="4">
    <source>
        <dbReference type="Pfam" id="PF18705"/>
    </source>
</evidence>
<proteinExistence type="predicted"/>
<comment type="caution">
    <text evidence="5">The sequence shown here is derived from an EMBL/GenBank/DDBJ whole genome shotgun (WGS) entry which is preliminary data.</text>
</comment>
<evidence type="ECO:0000313" key="6">
    <source>
        <dbReference type="Proteomes" id="UP000271031"/>
    </source>
</evidence>
<dbReference type="InterPro" id="IPR025436">
    <property type="entry name" value="DUF4179"/>
</dbReference>
<evidence type="ECO:0000256" key="2">
    <source>
        <dbReference type="SAM" id="Phobius"/>
    </source>
</evidence>
<dbReference type="Pfam" id="PF18705">
    <property type="entry name" value="DUF5643"/>
    <property type="match status" value="1"/>
</dbReference>
<feature type="domain" description="DUF4179" evidence="3">
    <location>
        <begin position="47"/>
        <end position="140"/>
    </location>
</feature>
<keyword evidence="2" id="KW-1133">Transmembrane helix</keyword>
<dbReference type="Proteomes" id="UP000271031">
    <property type="component" value="Unassembled WGS sequence"/>
</dbReference>
<dbReference type="Gene3D" id="2.60.40.1630">
    <property type="entry name" value="bacillus anthracis domain"/>
    <property type="match status" value="1"/>
</dbReference>
<sequence>MRGIYRLLKEVKVDEMEMREIEEATEVTMLEKAKVKKRLLESVRKKKGWAGTKIIAAAFAGLLVGGTAYLGINNPAYAAGIPIIGDIFRFLDTSQTGVYDLYQVNANEVNVSKESNGIQITVKDAVFDGKTISYTYEVKSPQDLGESPLIGLGPSLRIHNYTGGLTGSDHVEKVASNTYVGQANYSIAGEMEEVECQLTINDILKIENNQQEEIDGKWSFAFKLQTVESDVKLVHKRTEKDGFVVTIDKVKLTPMSFVTDYTQQVPDEYRERLQDVSAHLIVKDDLGNVYEGEDNGGHGDASTGIMKWSMTFRKLEEKATKLTITPIIYISENKGGVSFDENGKEKKEAPVGTREHKKETMPEITIDIK</sequence>
<reference evidence="5 6" key="1">
    <citation type="submission" date="2018-10" db="EMBL/GenBank/DDBJ databases">
        <title>Phylogenomics of Brevibacillus.</title>
        <authorList>
            <person name="Dunlap C."/>
        </authorList>
    </citation>
    <scope>NUCLEOTIDE SEQUENCE [LARGE SCALE GENOMIC DNA]</scope>
    <source>
        <strain evidence="5 6">JCM 15716</strain>
    </source>
</reference>
<dbReference type="RefSeq" id="WP_122920899.1">
    <property type="nucleotide sequence ID" value="NZ_RHHQ01000023.1"/>
</dbReference>
<feature type="domain" description="DUF5643" evidence="4">
    <location>
        <begin position="233"/>
        <end position="341"/>
    </location>
</feature>
<dbReference type="Gene3D" id="2.60.40.1640">
    <property type="entry name" value="Conserved domain protein"/>
    <property type="match status" value="1"/>
</dbReference>
<gene>
    <name evidence="5" type="ORF">EDM56_26210</name>
</gene>
<name>A0A3M8D1B6_9BACL</name>
<dbReference type="OrthoDB" id="2541898at2"/>
<evidence type="ECO:0000313" key="5">
    <source>
        <dbReference type="EMBL" id="RNB81217.1"/>
    </source>
</evidence>
<feature type="transmembrane region" description="Helical" evidence="2">
    <location>
        <begin position="54"/>
        <end position="72"/>
    </location>
</feature>
<protein>
    <submittedName>
        <fullName evidence="5">DUF4179 domain-containing protein</fullName>
    </submittedName>
</protein>
<evidence type="ECO:0000259" key="3">
    <source>
        <dbReference type="Pfam" id="PF13786"/>
    </source>
</evidence>